<dbReference type="InterPro" id="IPR050640">
    <property type="entry name" value="Bact_2-comp_sensor_kinase"/>
</dbReference>
<proteinExistence type="predicted"/>
<name>A0A5P8M8W0_9LACO</name>
<dbReference type="PANTHER" id="PTHR34220">
    <property type="entry name" value="SENSOR HISTIDINE KINASE YPDA"/>
    <property type="match status" value="1"/>
</dbReference>
<evidence type="ECO:0000313" key="1">
    <source>
        <dbReference type="EMBL" id="QFR24923.1"/>
    </source>
</evidence>
<dbReference type="InterPro" id="IPR036890">
    <property type="entry name" value="HATPase_C_sf"/>
</dbReference>
<reference evidence="1 2" key="1">
    <citation type="submission" date="2019-10" db="EMBL/GenBank/DDBJ databases">
        <title>The completed genome of Lactobacillus harbinensis M1.</title>
        <authorList>
            <person name="Zheng Y."/>
        </authorList>
    </citation>
    <scope>NUCLEOTIDE SEQUENCE [LARGE SCALE GENOMIC DNA]</scope>
    <source>
        <strain evidence="1 2">M1</strain>
    </source>
</reference>
<dbReference type="GO" id="GO:0000155">
    <property type="term" value="F:phosphorelay sensor kinase activity"/>
    <property type="evidence" value="ECO:0007669"/>
    <property type="project" value="InterPro"/>
</dbReference>
<dbReference type="RefSeq" id="WP_027827842.1">
    <property type="nucleotide sequence ID" value="NZ_CAUFDJ010000011.1"/>
</dbReference>
<gene>
    <name evidence="1" type="ORF">D1010_16895</name>
</gene>
<accession>A0A5P8M8W0</accession>
<dbReference type="InterPro" id="IPR010559">
    <property type="entry name" value="Sig_transdc_His_kin_internal"/>
</dbReference>
<dbReference type="Proteomes" id="UP000326779">
    <property type="component" value="Chromosome"/>
</dbReference>
<sequence length="566" mass="64080">MKKHGDYSVFRYVRVIMVILGVLGMLNIGLILFTISASQTEQTARLRQTTAAYMQQTSHTVRAVDHFMTYTIVNDDDLTLLTTIPKNEQSYDAIKPLEHIRSRVFDFQYSSGNAYQFFIYSPSNDFFANISPLEMSYDRYLAMQSHVRREKSDASWQQVTLLGKIYLLHRLTYEGAVLYCVIAPESLTAPLRQSTLRSGDGAYLSLNGLPLTKSPNTRKAATARQLNFNGEDYNLPFSLHITVRQFNLPEQLTVIQIVIVLLSTVIGILAFVGVVYLWRNFAIPLRSFSSALSVITEDNADEKIKNYRISEIDAVNEQIRSLLSQTKKLKLSLYEQEIAQKQSQIQLMRIQLRPHFYLNILSTIDSMIQISETKNAHALIMATTKYLRYLLRTNADLVPLAEELQLVTEYVQIQQIRYGHDVLALSVTVPPTLHLYCVPQLIVQVFVENAVKYGVTFDQQTQVGVAGNLVTHHAQNYLHLRVSNTGPWFPDTLLTQLNEGHPPLPSQGQHIGIANVFSRLRMLYGTDFALHFTNLDTGGIAIDIEIPAHTGKTPKELAHDASTARR</sequence>
<dbReference type="AlphaFoldDB" id="A0A5P8M8W0"/>
<dbReference type="SUPFAM" id="SSF55874">
    <property type="entry name" value="ATPase domain of HSP90 chaperone/DNA topoisomerase II/histidine kinase"/>
    <property type="match status" value="1"/>
</dbReference>
<dbReference type="EMBL" id="CP045143">
    <property type="protein sequence ID" value="QFR24923.1"/>
    <property type="molecule type" value="Genomic_DNA"/>
</dbReference>
<dbReference type="GO" id="GO:0016020">
    <property type="term" value="C:membrane"/>
    <property type="evidence" value="ECO:0007669"/>
    <property type="project" value="InterPro"/>
</dbReference>
<dbReference type="Pfam" id="PF06580">
    <property type="entry name" value="His_kinase"/>
    <property type="match status" value="1"/>
</dbReference>
<dbReference type="PANTHER" id="PTHR34220:SF7">
    <property type="entry name" value="SENSOR HISTIDINE KINASE YPDA"/>
    <property type="match status" value="1"/>
</dbReference>
<dbReference type="Gene3D" id="3.30.565.10">
    <property type="entry name" value="Histidine kinase-like ATPase, C-terminal domain"/>
    <property type="match status" value="1"/>
</dbReference>
<protein>
    <submittedName>
        <fullName evidence="1">Uncharacterized protein</fullName>
    </submittedName>
</protein>
<evidence type="ECO:0000313" key="2">
    <source>
        <dbReference type="Proteomes" id="UP000326779"/>
    </source>
</evidence>
<dbReference type="KEGG" id="lhb:D1010_16895"/>
<organism evidence="1 2">
    <name type="scientific">Schleiferilactobacillus harbinensis</name>
    <dbReference type="NCBI Taxonomy" id="304207"/>
    <lineage>
        <taxon>Bacteria</taxon>
        <taxon>Bacillati</taxon>
        <taxon>Bacillota</taxon>
        <taxon>Bacilli</taxon>
        <taxon>Lactobacillales</taxon>
        <taxon>Lactobacillaceae</taxon>
        <taxon>Schleiferilactobacillus</taxon>
    </lineage>
</organism>